<organism evidence="1">
    <name type="scientific">Siphoviridae sp. ctDXu9</name>
    <dbReference type="NCBI Taxonomy" id="2825387"/>
    <lineage>
        <taxon>Viruses</taxon>
        <taxon>Duplodnaviria</taxon>
        <taxon>Heunggongvirae</taxon>
        <taxon>Uroviricota</taxon>
        <taxon>Caudoviricetes</taxon>
    </lineage>
</organism>
<reference evidence="1" key="1">
    <citation type="journal article" date="2021" name="Proc. Natl. Acad. Sci. U.S.A.">
        <title>A Catalog of Tens of Thousands of Viruses from Human Metagenomes Reveals Hidden Associations with Chronic Diseases.</title>
        <authorList>
            <person name="Tisza M.J."/>
            <person name="Buck C.B."/>
        </authorList>
    </citation>
    <scope>NUCLEOTIDE SEQUENCE</scope>
    <source>
        <strain evidence="1">CtDXu9</strain>
    </source>
</reference>
<dbReference type="EMBL" id="BK016244">
    <property type="protein sequence ID" value="DAG04514.1"/>
    <property type="molecule type" value="Genomic_DNA"/>
</dbReference>
<accession>A0A8S5VCL3</accession>
<protein>
    <submittedName>
        <fullName evidence="1">Outer membrane protein assembly factor</fullName>
    </submittedName>
</protein>
<proteinExistence type="predicted"/>
<name>A0A8S5VCL3_9CAUD</name>
<dbReference type="PROSITE" id="PS51257">
    <property type="entry name" value="PROKAR_LIPOPROTEIN"/>
    <property type="match status" value="1"/>
</dbReference>
<evidence type="ECO:0000313" key="1">
    <source>
        <dbReference type="EMBL" id="DAG04514.1"/>
    </source>
</evidence>
<sequence>MKKKLFTAIITLATITLTSCQSVPASETEKIFTDGYEITSIETTETGALYTFTDGTGYDQEESGNEIPQLSNVNGLYPLTGIVTEIKYDIEPEVDLVTITCSNGNMFSWYTDTGDYEINDLASCIMDSKGTKYVTDDEVLLAHYAGGLKHFEQYKN</sequence>